<comment type="similarity">
    <text evidence="6">Belongs to the NICOL family.</text>
</comment>
<keyword evidence="4" id="KW-0694">RNA-binding</keyword>
<gene>
    <name evidence="8" type="primary">LOC121402015</name>
</gene>
<evidence type="ECO:0000256" key="5">
    <source>
        <dbReference type="ARBA" id="ARBA00040520"/>
    </source>
</evidence>
<dbReference type="KEGG" id="xla:121402015"/>
<comment type="subcellular location">
    <subcellularLocation>
        <location evidence="1">Secreted</location>
    </subcellularLocation>
</comment>
<evidence type="ECO:0000313" key="8">
    <source>
        <dbReference type="RefSeq" id="XP_041443520.1"/>
    </source>
</evidence>
<evidence type="ECO:0000256" key="4">
    <source>
        <dbReference type="ARBA" id="ARBA00022884"/>
    </source>
</evidence>
<dbReference type="RefSeq" id="XP_041443520.1">
    <property type="nucleotide sequence ID" value="XM_041587586.1"/>
</dbReference>
<evidence type="ECO:0000256" key="1">
    <source>
        <dbReference type="ARBA" id="ARBA00004613"/>
    </source>
</evidence>
<proteinExistence type="inferred from homology"/>
<name>A0A1L8HT63_XENLA</name>
<dbReference type="GO" id="GO:0005615">
    <property type="term" value="C:extracellular space"/>
    <property type="evidence" value="ECO:0000318"/>
    <property type="project" value="GO_Central"/>
</dbReference>
<sequence>MAMASFGIPCLLCWVLTCTSVVALLNEKAIGSHPGTGSVIPAETRPCVDCQAFKFMQRALQDIKRAAYNLDSQADTLLLRAEQRRLCDCPLVTAENPRGRTF</sequence>
<dbReference type="Proteomes" id="UP000186698">
    <property type="component" value="Chromosome 1L"/>
</dbReference>
<evidence type="ECO:0000313" key="7">
    <source>
        <dbReference type="Proteomes" id="UP000186698"/>
    </source>
</evidence>
<dbReference type="PaxDb" id="8355-A0A1L8HT63"/>
<organism evidence="7 8">
    <name type="scientific">Xenopus laevis</name>
    <name type="common">African clawed frog</name>
    <dbReference type="NCBI Taxonomy" id="8355"/>
    <lineage>
        <taxon>Eukaryota</taxon>
        <taxon>Metazoa</taxon>
        <taxon>Chordata</taxon>
        <taxon>Craniata</taxon>
        <taxon>Vertebrata</taxon>
        <taxon>Euteleostomi</taxon>
        <taxon>Amphibia</taxon>
        <taxon>Batrachia</taxon>
        <taxon>Anura</taxon>
        <taxon>Pipoidea</taxon>
        <taxon>Pipidae</taxon>
        <taxon>Xenopodinae</taxon>
        <taxon>Xenopus</taxon>
        <taxon>Xenopus</taxon>
    </lineage>
</organism>
<keyword evidence="3" id="KW-0732">Signal</keyword>
<dbReference type="GeneID" id="121402015"/>
<dbReference type="OrthoDB" id="9875352at2759"/>
<keyword evidence="7" id="KW-1185">Reference proteome</keyword>
<dbReference type="AlphaFoldDB" id="A0A1L8HT63"/>
<dbReference type="Pfam" id="PF15161">
    <property type="entry name" value="Neuropep_like"/>
    <property type="match status" value="1"/>
</dbReference>
<evidence type="ECO:0000256" key="6">
    <source>
        <dbReference type="ARBA" id="ARBA00046322"/>
    </source>
</evidence>
<protein>
    <recommendedName>
        <fullName evidence="5">NELL2-interacting cell ontogeny regulator 1</fullName>
    </recommendedName>
</protein>
<dbReference type="PANTHER" id="PTHR35451:SF1">
    <property type="entry name" value="NEUROPEPTIDE-LIKE PROTEIN C4ORF48"/>
    <property type="match status" value="1"/>
</dbReference>
<evidence type="ECO:0000256" key="2">
    <source>
        <dbReference type="ARBA" id="ARBA00022525"/>
    </source>
</evidence>
<keyword evidence="2" id="KW-0964">Secreted</keyword>
<reference evidence="8" key="1">
    <citation type="submission" date="2025-08" db="UniProtKB">
        <authorList>
            <consortium name="RefSeq"/>
        </authorList>
    </citation>
    <scope>IDENTIFICATION</scope>
    <source>
        <strain evidence="8">J_2021</strain>
        <tissue evidence="8">Erythrocytes</tissue>
    </source>
</reference>
<dbReference type="GO" id="GO:0003723">
    <property type="term" value="F:RNA binding"/>
    <property type="evidence" value="ECO:0007669"/>
    <property type="project" value="UniProtKB-KW"/>
</dbReference>
<dbReference type="PANTHER" id="PTHR35451">
    <property type="entry name" value="NEUROPEPTIDE-LIKE PROTEIN C4ORF48"/>
    <property type="match status" value="1"/>
</dbReference>
<accession>A0A1L8HT63</accession>
<dbReference type="InterPro" id="IPR028147">
    <property type="entry name" value="NICOL"/>
</dbReference>
<dbReference type="GO" id="GO:0007283">
    <property type="term" value="P:spermatogenesis"/>
    <property type="evidence" value="ECO:0000318"/>
    <property type="project" value="GO_Central"/>
</dbReference>
<evidence type="ECO:0000256" key="3">
    <source>
        <dbReference type="ARBA" id="ARBA00022729"/>
    </source>
</evidence>